<protein>
    <submittedName>
        <fullName evidence="3">Uncharacterized protein</fullName>
    </submittedName>
</protein>
<evidence type="ECO:0000313" key="3">
    <source>
        <dbReference type="EMBL" id="SNB65108.1"/>
    </source>
</evidence>
<keyword evidence="4" id="KW-1185">Reference proteome</keyword>
<keyword evidence="2" id="KW-0732">Signal</keyword>
<evidence type="ECO:0000313" key="4">
    <source>
        <dbReference type="Proteomes" id="UP000198418"/>
    </source>
</evidence>
<accession>A0A212QZD2</accession>
<feature type="chain" id="PRO_5012262090" evidence="2">
    <location>
        <begin position="26"/>
        <end position="91"/>
    </location>
</feature>
<feature type="signal peptide" evidence="2">
    <location>
        <begin position="1"/>
        <end position="25"/>
    </location>
</feature>
<dbReference type="Proteomes" id="UP000198418">
    <property type="component" value="Unassembled WGS sequence"/>
</dbReference>
<feature type="compositionally biased region" description="Pro residues" evidence="1">
    <location>
        <begin position="66"/>
        <end position="81"/>
    </location>
</feature>
<gene>
    <name evidence="3" type="ORF">SAMN06265338_102150</name>
</gene>
<sequence>MRRQALLRALIALAFGCLAGAGAWAQSQAPGSEAPARDGGALSDRLDKSNGVITPERNLDPAMGRKPPPVNDPTVIPPPGAPGGDPNVRPK</sequence>
<evidence type="ECO:0000256" key="1">
    <source>
        <dbReference type="SAM" id="MobiDB-lite"/>
    </source>
</evidence>
<organism evidence="3 4">
    <name type="scientific">Rhodoblastus acidophilus</name>
    <name type="common">Rhodopseudomonas acidophila</name>
    <dbReference type="NCBI Taxonomy" id="1074"/>
    <lineage>
        <taxon>Bacteria</taxon>
        <taxon>Pseudomonadati</taxon>
        <taxon>Pseudomonadota</taxon>
        <taxon>Alphaproteobacteria</taxon>
        <taxon>Hyphomicrobiales</taxon>
        <taxon>Rhodoblastaceae</taxon>
        <taxon>Rhodoblastus</taxon>
    </lineage>
</organism>
<feature type="region of interest" description="Disordered" evidence="1">
    <location>
        <begin position="24"/>
        <end position="91"/>
    </location>
</feature>
<evidence type="ECO:0000256" key="2">
    <source>
        <dbReference type="SAM" id="SignalP"/>
    </source>
</evidence>
<proteinExistence type="predicted"/>
<reference evidence="4" key="1">
    <citation type="submission" date="2017-06" db="EMBL/GenBank/DDBJ databases">
        <authorList>
            <person name="Varghese N."/>
            <person name="Submissions S."/>
        </authorList>
    </citation>
    <scope>NUCLEOTIDE SEQUENCE [LARGE SCALE GENOMIC DNA]</scope>
    <source>
        <strain evidence="4">DSM 137</strain>
    </source>
</reference>
<name>A0A212QZD2_RHOAC</name>
<dbReference type="AlphaFoldDB" id="A0A212QZD2"/>
<dbReference type="EMBL" id="FYDG01000002">
    <property type="protein sequence ID" value="SNB65108.1"/>
    <property type="molecule type" value="Genomic_DNA"/>
</dbReference>
<dbReference type="RefSeq" id="WP_244593085.1">
    <property type="nucleotide sequence ID" value="NZ_FYDG01000002.1"/>
</dbReference>